<dbReference type="NCBIfam" id="NF040570">
    <property type="entry name" value="guided_TnpB"/>
    <property type="match status" value="1"/>
</dbReference>
<evidence type="ECO:0000256" key="2">
    <source>
        <dbReference type="ARBA" id="ARBA00022578"/>
    </source>
</evidence>
<keyword evidence="4" id="KW-0233">DNA recombination</keyword>
<dbReference type="EMBL" id="BJCD01000049">
    <property type="protein sequence ID" value="GDZ94876.1"/>
    <property type="molecule type" value="Genomic_DNA"/>
</dbReference>
<evidence type="ECO:0000313" key="8">
    <source>
        <dbReference type="Proteomes" id="UP000299794"/>
    </source>
</evidence>
<dbReference type="RefSeq" id="WP_026789080.1">
    <property type="nucleotide sequence ID" value="NZ_BJCD01000049.1"/>
</dbReference>
<evidence type="ECO:0000256" key="4">
    <source>
        <dbReference type="ARBA" id="ARBA00023172"/>
    </source>
</evidence>
<comment type="caution">
    <text evidence="7">The sequence shown here is derived from an EMBL/GenBank/DDBJ whole genome shotgun (WGS) entry which is preliminary data.</text>
</comment>
<evidence type="ECO:0000259" key="5">
    <source>
        <dbReference type="Pfam" id="PF01385"/>
    </source>
</evidence>
<protein>
    <recommendedName>
        <fullName evidence="9">Transposase</fullName>
    </recommendedName>
</protein>
<keyword evidence="3" id="KW-0238">DNA-binding</keyword>
<keyword evidence="2" id="KW-0815">Transposition</keyword>
<evidence type="ECO:0000313" key="7">
    <source>
        <dbReference type="EMBL" id="GDZ94876.1"/>
    </source>
</evidence>
<dbReference type="AlphaFoldDB" id="A0A4P5ZFH8"/>
<dbReference type="Pfam" id="PF07282">
    <property type="entry name" value="Cas12f1-like_TNB"/>
    <property type="match status" value="1"/>
</dbReference>
<gene>
    <name evidence="7" type="ORF">PA905_28330</name>
</gene>
<feature type="domain" description="Probable transposase IS891/IS1136/IS1341" evidence="5">
    <location>
        <begin position="167"/>
        <end position="280"/>
    </location>
</feature>
<dbReference type="GO" id="GO:0003677">
    <property type="term" value="F:DNA binding"/>
    <property type="evidence" value="ECO:0007669"/>
    <property type="project" value="UniProtKB-KW"/>
</dbReference>
<sequence>MLLVEKHIIKASNRHFKEIDKMSFLSKNLFNSALYICRQAFLNEQKIPSFNNLYHQLKTGIDYKALPSKVSQLVIKQVSNSFNSYIKSLTAYKADSTKFLGKPKLPRYKDKKSGRNILTFNYQAVSKTWLSKGFAVPSGLHLKLKTQISALQEVRLIPKGRFYVAEIVYEQEAPKVEINNRIAAVDIGLNNLATVGSNCPDFQPFIVCGKALKSCNQQYNKVKAKSQSQLPTDRFYSHKIEALTNKRNAKMDYYLHTSSRFIIDQLVKQDVKHLIIGKNDNWKQNLNLGKQNNQSFTSIPHARFIQQLDYKAQLVGIKVTVTEESYTSKCSFLDFEPIQKQVEYLGKRVKRGLFKASNGKKYNADLNGSLNILRKVVGDSVFDGKLIERLVVSPVRVKPYQAGCLDICP</sequence>
<accession>A0A4P5ZFH8</accession>
<evidence type="ECO:0000259" key="6">
    <source>
        <dbReference type="Pfam" id="PF07282"/>
    </source>
</evidence>
<proteinExistence type="inferred from homology"/>
<evidence type="ECO:0008006" key="9">
    <source>
        <dbReference type="Google" id="ProtNLM"/>
    </source>
</evidence>
<evidence type="ECO:0000256" key="1">
    <source>
        <dbReference type="ARBA" id="ARBA00008761"/>
    </source>
</evidence>
<name>A0A4P5ZFH8_PLAAG</name>
<dbReference type="GO" id="GO:0006310">
    <property type="term" value="P:DNA recombination"/>
    <property type="evidence" value="ECO:0007669"/>
    <property type="project" value="UniProtKB-KW"/>
</dbReference>
<reference evidence="8" key="1">
    <citation type="submission" date="2019-02" db="EMBL/GenBank/DDBJ databases">
        <title>Draft genome sequence of Planktothrix agardhii NIES-905.</title>
        <authorList>
            <person name="Yamaguchi H."/>
            <person name="Suzuki S."/>
            <person name="Kawachi M."/>
        </authorList>
    </citation>
    <scope>NUCLEOTIDE SEQUENCE [LARGE SCALE GENOMIC DNA]</scope>
    <source>
        <strain evidence="8">CCAP 1459/11A</strain>
    </source>
</reference>
<dbReference type="NCBIfam" id="TIGR01766">
    <property type="entry name" value="IS200/IS605 family accessory protein TnpB-like domain"/>
    <property type="match status" value="1"/>
</dbReference>
<dbReference type="InterPro" id="IPR001959">
    <property type="entry name" value="Transposase"/>
</dbReference>
<feature type="domain" description="Cas12f1-like TNB" evidence="6">
    <location>
        <begin position="301"/>
        <end position="372"/>
    </location>
</feature>
<dbReference type="GO" id="GO:0032196">
    <property type="term" value="P:transposition"/>
    <property type="evidence" value="ECO:0007669"/>
    <property type="project" value="UniProtKB-KW"/>
</dbReference>
<dbReference type="Proteomes" id="UP000299794">
    <property type="component" value="Unassembled WGS sequence"/>
</dbReference>
<dbReference type="InterPro" id="IPR010095">
    <property type="entry name" value="Cas12f1-like_TNB"/>
</dbReference>
<comment type="similarity">
    <text evidence="1">In the C-terminal section; belongs to the transposase 35 family.</text>
</comment>
<evidence type="ECO:0000256" key="3">
    <source>
        <dbReference type="ARBA" id="ARBA00023125"/>
    </source>
</evidence>
<dbReference type="Pfam" id="PF01385">
    <property type="entry name" value="OrfB_IS605"/>
    <property type="match status" value="1"/>
</dbReference>
<organism evidence="7 8">
    <name type="scientific">Planktothrix agardhii CCAP 1459/11A</name>
    <dbReference type="NCBI Taxonomy" id="282420"/>
    <lineage>
        <taxon>Bacteria</taxon>
        <taxon>Bacillati</taxon>
        <taxon>Cyanobacteriota</taxon>
        <taxon>Cyanophyceae</taxon>
        <taxon>Oscillatoriophycideae</taxon>
        <taxon>Oscillatoriales</taxon>
        <taxon>Microcoleaceae</taxon>
        <taxon>Planktothrix</taxon>
    </lineage>
</organism>